<accession>A0AAV7FWI0</accession>
<organism evidence="1 2">
    <name type="scientific">Dendrobium chrysotoxum</name>
    <name type="common">Orchid</name>
    <dbReference type="NCBI Taxonomy" id="161865"/>
    <lineage>
        <taxon>Eukaryota</taxon>
        <taxon>Viridiplantae</taxon>
        <taxon>Streptophyta</taxon>
        <taxon>Embryophyta</taxon>
        <taxon>Tracheophyta</taxon>
        <taxon>Spermatophyta</taxon>
        <taxon>Magnoliopsida</taxon>
        <taxon>Liliopsida</taxon>
        <taxon>Asparagales</taxon>
        <taxon>Orchidaceae</taxon>
        <taxon>Epidendroideae</taxon>
        <taxon>Malaxideae</taxon>
        <taxon>Dendrobiinae</taxon>
        <taxon>Dendrobium</taxon>
    </lineage>
</organism>
<dbReference type="EMBL" id="JAGFBR010000016">
    <property type="protein sequence ID" value="KAH0453959.1"/>
    <property type="molecule type" value="Genomic_DNA"/>
</dbReference>
<sequence>MKDLPKPLHIGEEGILKILNVLGIEHLLYEVLYLNKFIEEEFMLKVGLSFQAGRSNARLLKKFSKVLSHVPQLQRVIEDFKKFITFKIIIQDHVLETHDHLYDVEVKSLE</sequence>
<protein>
    <submittedName>
        <fullName evidence="1">Uncharacterized protein</fullName>
    </submittedName>
</protein>
<keyword evidence="2" id="KW-1185">Reference proteome</keyword>
<name>A0AAV7FWI0_DENCH</name>
<gene>
    <name evidence="1" type="ORF">IEQ34_018283</name>
</gene>
<evidence type="ECO:0000313" key="2">
    <source>
        <dbReference type="Proteomes" id="UP000775213"/>
    </source>
</evidence>
<reference evidence="1 2" key="1">
    <citation type="journal article" date="2021" name="Hortic Res">
        <title>Chromosome-scale assembly of the Dendrobium chrysotoxum genome enhances the understanding of orchid evolution.</title>
        <authorList>
            <person name="Zhang Y."/>
            <person name="Zhang G.Q."/>
            <person name="Zhang D."/>
            <person name="Liu X.D."/>
            <person name="Xu X.Y."/>
            <person name="Sun W.H."/>
            <person name="Yu X."/>
            <person name="Zhu X."/>
            <person name="Wang Z.W."/>
            <person name="Zhao X."/>
            <person name="Zhong W.Y."/>
            <person name="Chen H."/>
            <person name="Yin W.L."/>
            <person name="Huang T."/>
            <person name="Niu S.C."/>
            <person name="Liu Z.J."/>
        </authorList>
    </citation>
    <scope>NUCLEOTIDE SEQUENCE [LARGE SCALE GENOMIC DNA]</scope>
    <source>
        <strain evidence="1">Lindl</strain>
    </source>
</reference>
<proteinExistence type="predicted"/>
<dbReference type="AlphaFoldDB" id="A0AAV7FWI0"/>
<evidence type="ECO:0000313" key="1">
    <source>
        <dbReference type="EMBL" id="KAH0453959.1"/>
    </source>
</evidence>
<comment type="caution">
    <text evidence="1">The sequence shown here is derived from an EMBL/GenBank/DDBJ whole genome shotgun (WGS) entry which is preliminary data.</text>
</comment>
<dbReference type="Proteomes" id="UP000775213">
    <property type="component" value="Unassembled WGS sequence"/>
</dbReference>